<evidence type="ECO:0000259" key="4">
    <source>
        <dbReference type="PROSITE" id="PS51272"/>
    </source>
</evidence>
<evidence type="ECO:0000313" key="5">
    <source>
        <dbReference type="EMBL" id="MDI4649613.1"/>
    </source>
</evidence>
<dbReference type="Pfam" id="PF00415">
    <property type="entry name" value="RCC1"/>
    <property type="match status" value="1"/>
</dbReference>
<dbReference type="SMART" id="SM00060">
    <property type="entry name" value="FN3"/>
    <property type="match status" value="1"/>
</dbReference>
<dbReference type="RefSeq" id="WP_282912229.1">
    <property type="nucleotide sequence ID" value="NZ_JAGRPV010000001.1"/>
</dbReference>
<protein>
    <submittedName>
        <fullName evidence="5">S-layer homology domain-containing protein</fullName>
    </submittedName>
</protein>
<dbReference type="Gene3D" id="2.130.10.30">
    <property type="entry name" value="Regulator of chromosome condensation 1/beta-lactamase-inhibitor protein II"/>
    <property type="match status" value="4"/>
</dbReference>
<dbReference type="EMBL" id="JAGRPV010000001">
    <property type="protein sequence ID" value="MDI4649613.1"/>
    <property type="molecule type" value="Genomic_DNA"/>
</dbReference>
<dbReference type="PROSITE" id="PS51272">
    <property type="entry name" value="SLH"/>
    <property type="match status" value="3"/>
</dbReference>
<feature type="region of interest" description="Disordered" evidence="2">
    <location>
        <begin position="801"/>
        <end position="849"/>
    </location>
</feature>
<dbReference type="SUPFAM" id="SSF49265">
    <property type="entry name" value="Fibronectin type III"/>
    <property type="match status" value="1"/>
</dbReference>
<feature type="domain" description="SLH" evidence="4">
    <location>
        <begin position="1114"/>
        <end position="1177"/>
    </location>
</feature>
<comment type="caution">
    <text evidence="5">The sequence shown here is derived from an EMBL/GenBank/DDBJ whole genome shotgun (WGS) entry which is preliminary data.</text>
</comment>
<dbReference type="Pfam" id="PF00395">
    <property type="entry name" value="SLH"/>
    <property type="match status" value="2"/>
</dbReference>
<evidence type="ECO:0000256" key="1">
    <source>
        <dbReference type="ARBA" id="ARBA00022737"/>
    </source>
</evidence>
<dbReference type="Pfam" id="PF13540">
    <property type="entry name" value="RCC1_2"/>
    <property type="match status" value="1"/>
</dbReference>
<dbReference type="InterPro" id="IPR036116">
    <property type="entry name" value="FN3_sf"/>
</dbReference>
<dbReference type="SUPFAM" id="SSF50985">
    <property type="entry name" value="RCC1/BLIP-II"/>
    <property type="match status" value="3"/>
</dbReference>
<dbReference type="Pfam" id="PF25390">
    <property type="entry name" value="WD40_RLD"/>
    <property type="match status" value="2"/>
</dbReference>
<dbReference type="InterPro" id="IPR001119">
    <property type="entry name" value="SLH_dom"/>
</dbReference>
<feature type="domain" description="Fibronectin type-III" evidence="3">
    <location>
        <begin position="722"/>
        <end position="813"/>
    </location>
</feature>
<proteinExistence type="predicted"/>
<evidence type="ECO:0000259" key="3">
    <source>
        <dbReference type="PROSITE" id="PS50853"/>
    </source>
</evidence>
<sequence length="1239" mass="132305">MFQSKRLYHFVIFLILSGLIPIPAAVGAESSSSVVIAQIAASRLHALVLTESGEVYGWGSNANGALGDGTDEARTEDLTKAQGLPAIKAVSTGYLSSYALTKEGELYAWGRNYYGQLGGGASWGITLPRKIEGLPKLVQIEGGNEFAVALAASGEVYTFGVNSVGQLGDGTTVERSNPAKVPGLPFIKEISVGMHHTLVLSESGEVYAWGSNNSGQLGDETTINRTSPVRITGLPKIKALSAGVYHTLALADNGDVYGWGSNEYGQLGQVSTDNVMTPNLIDTFPKSRAIAASASDSSVITTTGEVYVLGTVQTENSPSSNAPRKMEAVSGAETIASGSDYTLCVLNSGEVYGWGSNEYGQLLLGPSNKSMPVKLSEMSHVSQISAGYHNTGVVSSSGELYAWGMNNYGQLGDGTTEDRGKPVLISNLPPLKKVEKGSDYTLAVSVDGIVYGWGSNYYGTIGDGTTINKTTPTWVKGLSNVKDVATAYFTSAALTENGEVYTWGLGYQQSPEILNGLPPISNITAGDDGTVMAVSEDGEVFMWGWISALGGLKSVPIKVDGLASIKNAAVGANATYAVSVSGEVYAWGSNDRGQLGDGTYESNSTPTLIQGLSGIISVSAGRGGYVHAVTQVGEVYEWGSNSNSDPISIRKLPFNEKISSISSKFSHTIALSTSGNLYVWGTNDYGEIGDGTRYSKVPTNLTSKIKNSILALPDNEPPYWPGNSTLQVSEVGSTEATLAWTPAVDNKEVSGYALFSIVGITLSEVAVVDHGVTKYKLTNLTPDTQYTFMLKAKDVTSNWSDYSPEINFRTRPRGEDPGSGTPGSGTPGGVTPSGDMPEESSDLPWDISTSVMPNGKQSIQIQLKDNGFEELMKNDEFKSSKIFQITSSDPADRYEVTLPIKFLSGMSSLEASSLLRISTPDGWWQLPVSTLLKGQNVTASDPVVISIEHAGTEYEETLQQQLAGSGVRPLGKLLDFSVTVSNQPVNQFSEYAEHGLVVETKQIPLNQLAGLTYDPVAKRFVPVPIKTEWNDGVLHVSLYKKGNSVYTVVMTEKASYQDVAVNSMYKASIEALSNRLVLKGFGDGTFKPEKSITRAEFAAILNRSLGVLPGSDQSTSQFKDVKKGAWYEKDIDSAVFAGLITGYSPTSFKPDQTITHQEMIVMLVRAYGYVHADSVNATGIATPAALKLPEWFIPAYQKAIQEGILLSGGDPFKFQPAQTATRQESAYLLHRLLEILVFI</sequence>
<keyword evidence="6" id="KW-1185">Reference proteome</keyword>
<dbReference type="Proteomes" id="UP001161691">
    <property type="component" value="Unassembled WGS sequence"/>
</dbReference>
<dbReference type="CDD" id="cd00063">
    <property type="entry name" value="FN3"/>
    <property type="match status" value="1"/>
</dbReference>
<organism evidence="5 6">
    <name type="scientific">Cohnella hashimotonis</name>
    <dbReference type="NCBI Taxonomy" id="2826895"/>
    <lineage>
        <taxon>Bacteria</taxon>
        <taxon>Bacillati</taxon>
        <taxon>Bacillota</taxon>
        <taxon>Bacilli</taxon>
        <taxon>Bacillales</taxon>
        <taxon>Paenibacillaceae</taxon>
        <taxon>Cohnella</taxon>
    </lineage>
</organism>
<dbReference type="InterPro" id="IPR000408">
    <property type="entry name" value="Reg_chr_condens"/>
</dbReference>
<feature type="domain" description="SLH" evidence="4">
    <location>
        <begin position="1179"/>
        <end position="1239"/>
    </location>
</feature>
<dbReference type="PANTHER" id="PTHR22870:SF466">
    <property type="entry name" value="ANKYRIN REPEAT-CONTAINING PROTEIN"/>
    <property type="match status" value="1"/>
</dbReference>
<reference evidence="5" key="1">
    <citation type="submission" date="2023-04" db="EMBL/GenBank/DDBJ databases">
        <title>Comparative genomic analysis of Cohnella hashimotonis sp. nov., isolated from the International Space Station.</title>
        <authorList>
            <person name="Venkateswaran K."/>
            <person name="Simpson A."/>
        </authorList>
    </citation>
    <scope>NUCLEOTIDE SEQUENCE</scope>
    <source>
        <strain evidence="5">F6_2S_P_1</strain>
    </source>
</reference>
<dbReference type="Gene3D" id="2.60.40.10">
    <property type="entry name" value="Immunoglobulins"/>
    <property type="match status" value="1"/>
</dbReference>
<dbReference type="InterPro" id="IPR009091">
    <property type="entry name" value="RCC1/BLIP-II"/>
</dbReference>
<dbReference type="PANTHER" id="PTHR22870">
    <property type="entry name" value="REGULATOR OF CHROMOSOME CONDENSATION"/>
    <property type="match status" value="1"/>
</dbReference>
<dbReference type="PRINTS" id="PR00633">
    <property type="entry name" value="RCCNDNSATION"/>
</dbReference>
<evidence type="ECO:0000313" key="6">
    <source>
        <dbReference type="Proteomes" id="UP001161691"/>
    </source>
</evidence>
<accession>A0ABT6TTV5</accession>
<evidence type="ECO:0000256" key="2">
    <source>
        <dbReference type="SAM" id="MobiDB-lite"/>
    </source>
</evidence>
<dbReference type="InterPro" id="IPR003961">
    <property type="entry name" value="FN3_dom"/>
</dbReference>
<dbReference type="PROSITE" id="PS50853">
    <property type="entry name" value="FN3"/>
    <property type="match status" value="1"/>
</dbReference>
<dbReference type="InterPro" id="IPR013783">
    <property type="entry name" value="Ig-like_fold"/>
</dbReference>
<dbReference type="PROSITE" id="PS00626">
    <property type="entry name" value="RCC1_2"/>
    <property type="match status" value="1"/>
</dbReference>
<gene>
    <name evidence="5" type="ORF">KB449_32085</name>
</gene>
<dbReference type="InterPro" id="IPR051210">
    <property type="entry name" value="Ub_ligase/GEF_domain"/>
</dbReference>
<dbReference type="Pfam" id="PF00041">
    <property type="entry name" value="fn3"/>
    <property type="match status" value="1"/>
</dbReference>
<feature type="domain" description="SLH" evidence="4">
    <location>
        <begin position="1052"/>
        <end position="1113"/>
    </location>
</feature>
<keyword evidence="1" id="KW-0677">Repeat</keyword>
<name>A0ABT6TTV5_9BACL</name>
<dbReference type="PROSITE" id="PS50012">
    <property type="entry name" value="RCC1_3"/>
    <property type="match status" value="10"/>
</dbReference>
<dbReference type="InterPro" id="IPR058923">
    <property type="entry name" value="RCC1-like_dom"/>
</dbReference>